<proteinExistence type="predicted"/>
<organism evidence="3">
    <name type="scientific">Mesocestoides corti</name>
    <name type="common">Flatworm</name>
    <dbReference type="NCBI Taxonomy" id="53468"/>
    <lineage>
        <taxon>Eukaryota</taxon>
        <taxon>Metazoa</taxon>
        <taxon>Spiralia</taxon>
        <taxon>Lophotrochozoa</taxon>
        <taxon>Platyhelminthes</taxon>
        <taxon>Cestoda</taxon>
        <taxon>Eucestoda</taxon>
        <taxon>Cyclophyllidea</taxon>
        <taxon>Mesocestoididae</taxon>
        <taxon>Mesocestoides</taxon>
    </lineage>
</organism>
<keyword evidence="1" id="KW-1133">Transmembrane helix</keyword>
<keyword evidence="2" id="KW-0732">Signal</keyword>
<protein>
    <submittedName>
        <fullName evidence="3">Lysosome-associated membrane glycoprotein 1</fullName>
    </submittedName>
</protein>
<name>A0A5K3FJ17_MESCO</name>
<accession>A0A5K3FJ17</accession>
<reference evidence="3" key="1">
    <citation type="submission" date="2019-11" db="UniProtKB">
        <authorList>
            <consortium name="WormBaseParasite"/>
        </authorList>
    </citation>
    <scope>IDENTIFICATION</scope>
</reference>
<evidence type="ECO:0000313" key="3">
    <source>
        <dbReference type="WBParaSite" id="MCU_008830-RA"/>
    </source>
</evidence>
<keyword evidence="1" id="KW-0812">Transmembrane</keyword>
<dbReference type="AlphaFoldDB" id="A0A5K3FJ17"/>
<keyword evidence="1" id="KW-0472">Membrane</keyword>
<feature type="transmembrane region" description="Helical" evidence="1">
    <location>
        <begin position="168"/>
        <end position="192"/>
    </location>
</feature>
<evidence type="ECO:0000256" key="2">
    <source>
        <dbReference type="SAM" id="SignalP"/>
    </source>
</evidence>
<feature type="signal peptide" evidence="2">
    <location>
        <begin position="1"/>
        <end position="18"/>
    </location>
</feature>
<sequence length="214" mass="23594">MFRVSLFLLISSVTVLLAQTGEDGFAHIPLKSYTLIDGMFSIRLLENNISVPLGAPNVSVEESEEYALIRISNNNVNFVLNSTIVLNEYFAITTISVTKDGKEMKTSNSDKFLTSRHAVYQCESIIPVEFLDHPNVIMEFAKMQYRAFPTTTSPGYTEVCPRDIQINFPVAAVTGSIIGIAIIAIFVGFGGYKFHKKRKLEKSLKLDAAASAAS</sequence>
<feature type="chain" id="PRO_5024302616" evidence="2">
    <location>
        <begin position="19"/>
        <end position="214"/>
    </location>
</feature>
<dbReference type="WBParaSite" id="MCU_008830-RA">
    <property type="protein sequence ID" value="MCU_008830-RA"/>
    <property type="gene ID" value="MCU_008830"/>
</dbReference>
<evidence type="ECO:0000256" key="1">
    <source>
        <dbReference type="SAM" id="Phobius"/>
    </source>
</evidence>